<dbReference type="PANTHER" id="PTHR31286:SF173">
    <property type="entry name" value="DUF4283 DOMAIN-CONTAINING PROTEIN"/>
    <property type="match status" value="1"/>
</dbReference>
<accession>A0A2P5WYW0</accession>
<evidence type="ECO:0000313" key="4">
    <source>
        <dbReference type="Proteomes" id="UP000239757"/>
    </source>
</evidence>
<dbReference type="OrthoDB" id="994333at2759"/>
<keyword evidence="1" id="KW-0863">Zinc-finger</keyword>
<dbReference type="InterPro" id="IPR040256">
    <property type="entry name" value="At4g02000-like"/>
</dbReference>
<reference evidence="3 4" key="1">
    <citation type="submission" date="2015-01" db="EMBL/GenBank/DDBJ databases">
        <title>Genome of allotetraploid Gossypium barbadense reveals genomic plasticity and fiber elongation in cotton evolution.</title>
        <authorList>
            <person name="Chen X."/>
            <person name="Liu X."/>
            <person name="Zhao B."/>
            <person name="Zheng H."/>
            <person name="Hu Y."/>
            <person name="Lu G."/>
            <person name="Yang C."/>
            <person name="Chen J."/>
            <person name="Shan C."/>
            <person name="Zhang L."/>
            <person name="Zhou Y."/>
            <person name="Wang L."/>
            <person name="Guo W."/>
            <person name="Bai Y."/>
            <person name="Ruan J."/>
            <person name="Shangguan X."/>
            <person name="Mao Y."/>
            <person name="Jiang J."/>
            <person name="Zhu Y."/>
            <person name="Lei J."/>
            <person name="Kang H."/>
            <person name="Chen S."/>
            <person name="He X."/>
            <person name="Wang R."/>
            <person name="Wang Y."/>
            <person name="Chen J."/>
            <person name="Wang L."/>
            <person name="Yu S."/>
            <person name="Wang B."/>
            <person name="Wei J."/>
            <person name="Song S."/>
            <person name="Lu X."/>
            <person name="Gao Z."/>
            <person name="Gu W."/>
            <person name="Deng X."/>
            <person name="Ma D."/>
            <person name="Wang S."/>
            <person name="Liang W."/>
            <person name="Fang L."/>
            <person name="Cai C."/>
            <person name="Zhu X."/>
            <person name="Zhou B."/>
            <person name="Zhang Y."/>
            <person name="Chen Z."/>
            <person name="Xu S."/>
            <person name="Zhu R."/>
            <person name="Wang S."/>
            <person name="Zhang T."/>
            <person name="Zhao G."/>
        </authorList>
    </citation>
    <scope>NUCLEOTIDE SEQUENCE [LARGE SCALE GENOMIC DNA]</scope>
    <source>
        <strain evidence="4">cv. Xinhai21</strain>
        <tissue evidence="3">Leaf</tissue>
    </source>
</reference>
<evidence type="ECO:0000256" key="1">
    <source>
        <dbReference type="PROSITE-ProRule" id="PRU00047"/>
    </source>
</evidence>
<dbReference type="PROSITE" id="PS50158">
    <property type="entry name" value="ZF_CCHC"/>
    <property type="match status" value="1"/>
</dbReference>
<dbReference type="PANTHER" id="PTHR31286">
    <property type="entry name" value="GLYCINE-RICH CELL WALL STRUCTURAL PROTEIN 1.8-LIKE"/>
    <property type="match status" value="1"/>
</dbReference>
<protein>
    <recommendedName>
        <fullName evidence="2">CCHC-type domain-containing protein</fullName>
    </recommendedName>
</protein>
<dbReference type="InterPro" id="IPR036875">
    <property type="entry name" value="Znf_CCHC_sf"/>
</dbReference>
<dbReference type="AlphaFoldDB" id="A0A2P5WYW0"/>
<sequence length="133" mass="15032">MDSGFKGLVGGQASIPFLELRFRQQSKDWSWHCHWALGNVVVSVRIPGLSRSLYKKSILQAISEMVGNVIKIDLMMDKGARGQFARFSVQIDLRKPLISRLRIANRIYRVEYESLPMVCFGCGTFGHLKGDCP</sequence>
<keyword evidence="1" id="KW-0862">Zinc</keyword>
<dbReference type="SUPFAM" id="SSF57756">
    <property type="entry name" value="Retrovirus zinc finger-like domains"/>
    <property type="match status" value="1"/>
</dbReference>
<gene>
    <name evidence="3" type="ORF">GOBAR_AA24382</name>
</gene>
<dbReference type="EMBL" id="KZ666085">
    <property type="protein sequence ID" value="PPR96288.1"/>
    <property type="molecule type" value="Genomic_DNA"/>
</dbReference>
<dbReference type="GO" id="GO:0003676">
    <property type="term" value="F:nucleic acid binding"/>
    <property type="evidence" value="ECO:0007669"/>
    <property type="project" value="InterPro"/>
</dbReference>
<organism evidence="3 4">
    <name type="scientific">Gossypium barbadense</name>
    <name type="common">Sea Island cotton</name>
    <name type="synonym">Hibiscus barbadensis</name>
    <dbReference type="NCBI Taxonomy" id="3634"/>
    <lineage>
        <taxon>Eukaryota</taxon>
        <taxon>Viridiplantae</taxon>
        <taxon>Streptophyta</taxon>
        <taxon>Embryophyta</taxon>
        <taxon>Tracheophyta</taxon>
        <taxon>Spermatophyta</taxon>
        <taxon>Magnoliopsida</taxon>
        <taxon>eudicotyledons</taxon>
        <taxon>Gunneridae</taxon>
        <taxon>Pentapetalae</taxon>
        <taxon>rosids</taxon>
        <taxon>malvids</taxon>
        <taxon>Malvales</taxon>
        <taxon>Malvaceae</taxon>
        <taxon>Malvoideae</taxon>
        <taxon>Gossypium</taxon>
    </lineage>
</organism>
<feature type="domain" description="CCHC-type" evidence="2">
    <location>
        <begin position="119"/>
        <end position="133"/>
    </location>
</feature>
<dbReference type="GO" id="GO:0008270">
    <property type="term" value="F:zinc ion binding"/>
    <property type="evidence" value="ECO:0007669"/>
    <property type="project" value="UniProtKB-KW"/>
</dbReference>
<evidence type="ECO:0000259" key="2">
    <source>
        <dbReference type="PROSITE" id="PS50158"/>
    </source>
</evidence>
<proteinExistence type="predicted"/>
<dbReference type="Proteomes" id="UP000239757">
    <property type="component" value="Unassembled WGS sequence"/>
</dbReference>
<keyword evidence="1" id="KW-0479">Metal-binding</keyword>
<name>A0A2P5WYW0_GOSBA</name>
<dbReference type="InterPro" id="IPR001878">
    <property type="entry name" value="Znf_CCHC"/>
</dbReference>
<evidence type="ECO:0000313" key="3">
    <source>
        <dbReference type="EMBL" id="PPR96288.1"/>
    </source>
</evidence>